<dbReference type="InterPro" id="IPR050411">
    <property type="entry name" value="AlphaKG_dependent_hydroxylases"/>
</dbReference>
<reference evidence="4 5" key="1">
    <citation type="submission" date="2015-09" db="EMBL/GenBank/DDBJ databases">
        <title>Draft genome of the parasitic nematode Teladorsagia circumcincta isolate WARC Sus (inbred).</title>
        <authorList>
            <person name="Mitreva M."/>
        </authorList>
    </citation>
    <scope>NUCLEOTIDE SEQUENCE [LARGE SCALE GENOMIC DNA]</scope>
    <source>
        <strain evidence="4 5">S</strain>
    </source>
</reference>
<dbReference type="Pfam" id="PF02668">
    <property type="entry name" value="TauD"/>
    <property type="match status" value="1"/>
</dbReference>
<feature type="region of interest" description="Disordered" evidence="2">
    <location>
        <begin position="118"/>
        <end position="141"/>
    </location>
</feature>
<feature type="domain" description="TauD/TfdA-like" evidence="3">
    <location>
        <begin position="1"/>
        <end position="121"/>
    </location>
</feature>
<keyword evidence="1" id="KW-0560">Oxidoreductase</keyword>
<dbReference type="AlphaFoldDB" id="A0A2G9TS58"/>
<evidence type="ECO:0000313" key="4">
    <source>
        <dbReference type="EMBL" id="PIO60775.1"/>
    </source>
</evidence>
<dbReference type="EMBL" id="KZ354804">
    <property type="protein sequence ID" value="PIO60775.1"/>
    <property type="molecule type" value="Genomic_DNA"/>
</dbReference>
<dbReference type="PANTHER" id="PTHR10696">
    <property type="entry name" value="GAMMA-BUTYROBETAINE HYDROXYLASE-RELATED"/>
    <property type="match status" value="1"/>
</dbReference>
<dbReference type="InterPro" id="IPR003819">
    <property type="entry name" value="TauD/TfdA-like"/>
</dbReference>
<evidence type="ECO:0000259" key="3">
    <source>
        <dbReference type="Pfam" id="PF02668"/>
    </source>
</evidence>
<dbReference type="Gene3D" id="3.60.130.10">
    <property type="entry name" value="Clavaminate synthase-like"/>
    <property type="match status" value="1"/>
</dbReference>
<dbReference type="OrthoDB" id="406634at2759"/>
<evidence type="ECO:0000313" key="5">
    <source>
        <dbReference type="Proteomes" id="UP000230423"/>
    </source>
</evidence>
<feature type="non-terminal residue" evidence="4">
    <location>
        <position position="1"/>
    </location>
</feature>
<proteinExistence type="predicted"/>
<dbReference type="GO" id="GO:0005739">
    <property type="term" value="C:mitochondrion"/>
    <property type="evidence" value="ECO:0007669"/>
    <property type="project" value="TreeGrafter"/>
</dbReference>
<protein>
    <recommendedName>
        <fullName evidence="3">TauD/TfdA-like domain-containing protein</fullName>
    </recommendedName>
</protein>
<accession>A0A2G9TS58</accession>
<evidence type="ECO:0000256" key="2">
    <source>
        <dbReference type="SAM" id="MobiDB-lite"/>
    </source>
</evidence>
<sequence>LRKEKPDVFDILTKYSIEFIEEGFDVHEGTDGKPKKFDFNILDDTGRVVKIQFGNAMRSWFYDCDPEKIQDIYRAMKTFSDYCYKEENILKFPLENGDTVLWANTRLLHGRDEYRNVPNDSRRRQTLIPVNRIGHGSDHGE</sequence>
<dbReference type="GO" id="GO:0016491">
    <property type="term" value="F:oxidoreductase activity"/>
    <property type="evidence" value="ECO:0007669"/>
    <property type="project" value="UniProtKB-KW"/>
</dbReference>
<name>A0A2G9TS58_TELCI</name>
<gene>
    <name evidence="4" type="ORF">TELCIR_17719</name>
</gene>
<dbReference type="SUPFAM" id="SSF51197">
    <property type="entry name" value="Clavaminate synthase-like"/>
    <property type="match status" value="1"/>
</dbReference>
<evidence type="ECO:0000256" key="1">
    <source>
        <dbReference type="ARBA" id="ARBA00023002"/>
    </source>
</evidence>
<dbReference type="InterPro" id="IPR042098">
    <property type="entry name" value="TauD-like_sf"/>
</dbReference>
<dbReference type="Proteomes" id="UP000230423">
    <property type="component" value="Unassembled WGS sequence"/>
</dbReference>
<organism evidence="4 5">
    <name type="scientific">Teladorsagia circumcincta</name>
    <name type="common">Brown stomach worm</name>
    <name type="synonym">Ostertagia circumcincta</name>
    <dbReference type="NCBI Taxonomy" id="45464"/>
    <lineage>
        <taxon>Eukaryota</taxon>
        <taxon>Metazoa</taxon>
        <taxon>Ecdysozoa</taxon>
        <taxon>Nematoda</taxon>
        <taxon>Chromadorea</taxon>
        <taxon>Rhabditida</taxon>
        <taxon>Rhabditina</taxon>
        <taxon>Rhabditomorpha</taxon>
        <taxon>Strongyloidea</taxon>
        <taxon>Trichostrongylidae</taxon>
        <taxon>Teladorsagia</taxon>
    </lineage>
</organism>
<dbReference type="PANTHER" id="PTHR10696:SF33">
    <property type="entry name" value="GAMMA-BUTYROBETAINE DIOXYGENASE"/>
    <property type="match status" value="1"/>
</dbReference>
<dbReference type="GO" id="GO:0045329">
    <property type="term" value="P:carnitine biosynthetic process"/>
    <property type="evidence" value="ECO:0007669"/>
    <property type="project" value="TreeGrafter"/>
</dbReference>
<keyword evidence="5" id="KW-1185">Reference proteome</keyword>